<evidence type="ECO:0000256" key="4">
    <source>
        <dbReference type="ARBA" id="ARBA00023136"/>
    </source>
</evidence>
<reference evidence="7" key="1">
    <citation type="submission" date="2021-01" db="EMBL/GenBank/DDBJ databases">
        <authorList>
            <person name="Corre E."/>
            <person name="Pelletier E."/>
            <person name="Niang G."/>
            <person name="Scheremetjew M."/>
            <person name="Finn R."/>
            <person name="Kale V."/>
            <person name="Holt S."/>
            <person name="Cochrane G."/>
            <person name="Meng A."/>
            <person name="Brown T."/>
            <person name="Cohen L."/>
        </authorList>
    </citation>
    <scope>NUCLEOTIDE SEQUENCE</scope>
    <source>
        <strain evidence="7">B650</strain>
    </source>
</reference>
<feature type="transmembrane region" description="Helical" evidence="5">
    <location>
        <begin position="255"/>
        <end position="278"/>
    </location>
</feature>
<comment type="subcellular location">
    <subcellularLocation>
        <location evidence="1">Membrane</location>
        <topology evidence="1">Multi-pass membrane protein</topology>
    </subcellularLocation>
</comment>
<feature type="domain" description="G-protein coupled receptors family 1 profile" evidence="6">
    <location>
        <begin position="32"/>
        <end position="309"/>
    </location>
</feature>
<feature type="transmembrane region" description="Helical" evidence="5">
    <location>
        <begin position="138"/>
        <end position="158"/>
    </location>
</feature>
<dbReference type="AlphaFoldDB" id="A0A7S2PLZ6"/>
<dbReference type="PANTHER" id="PTHR23112:SF0">
    <property type="entry name" value="TRANSMEMBRANE PROTEIN 116"/>
    <property type="match status" value="1"/>
</dbReference>
<feature type="transmembrane region" description="Helical" evidence="5">
    <location>
        <begin position="53"/>
        <end position="75"/>
    </location>
</feature>
<feature type="transmembrane region" description="Helical" evidence="5">
    <location>
        <begin position="104"/>
        <end position="126"/>
    </location>
</feature>
<proteinExistence type="predicted"/>
<accession>A0A7S2PLZ6</accession>
<dbReference type="InterPro" id="IPR017452">
    <property type="entry name" value="GPCR_Rhodpsn_7TM"/>
</dbReference>
<keyword evidence="4 5" id="KW-0472">Membrane</keyword>
<keyword evidence="2 5" id="KW-0812">Transmembrane</keyword>
<feature type="transmembrane region" description="Helical" evidence="5">
    <location>
        <begin position="20"/>
        <end position="41"/>
    </location>
</feature>
<sequence>MSNSTCFATGSNEQKVALAIIPKLSSLLSIVGSIFIIYKIIGGKRLSTTFNRLLFGMSISDILSSIGYFMSTWAIPSDSHAQNVGANCYHGNIGNVTTCSVQGLFIHVGSVSMMIYHAVLSLYFRLRIQFNWNTSRYAKVEFIMLGFPVLFTFGSGAICMKFDAYNPLLFTCWLVSYPAMCTFQDVDCVRGEHLQVLATMTHLVPFVGCIYIVSVSMFGLYKYVKEEELRMSEFRIQGASETVRSEQSRKVFRQACLYGLAFIVVWVPPVICFLLESLDVVKETSLSKTRFYVMALFLPLHGFFNAIIYSPEFAHTIIGYCVWLTKPLRSIFVRCSAGQEWSFFSNPATPVNVPSETIVISTLAYE</sequence>
<keyword evidence="3 5" id="KW-1133">Transmembrane helix</keyword>
<dbReference type="CDD" id="cd00637">
    <property type="entry name" value="7tm_classA_rhodopsin-like"/>
    <property type="match status" value="1"/>
</dbReference>
<name>A0A7S2PLZ6_9STRA</name>
<evidence type="ECO:0000259" key="6">
    <source>
        <dbReference type="PROSITE" id="PS50262"/>
    </source>
</evidence>
<dbReference type="PROSITE" id="PS50262">
    <property type="entry name" value="G_PROTEIN_RECEP_F1_2"/>
    <property type="match status" value="1"/>
</dbReference>
<evidence type="ECO:0000256" key="3">
    <source>
        <dbReference type="ARBA" id="ARBA00022989"/>
    </source>
</evidence>
<dbReference type="GO" id="GO:0005886">
    <property type="term" value="C:plasma membrane"/>
    <property type="evidence" value="ECO:0007669"/>
    <property type="project" value="TreeGrafter"/>
</dbReference>
<evidence type="ECO:0000256" key="1">
    <source>
        <dbReference type="ARBA" id="ARBA00004141"/>
    </source>
</evidence>
<dbReference type="Gene3D" id="1.20.1070.10">
    <property type="entry name" value="Rhodopsin 7-helix transmembrane proteins"/>
    <property type="match status" value="1"/>
</dbReference>
<evidence type="ECO:0000313" key="7">
    <source>
        <dbReference type="EMBL" id="CAD9607342.1"/>
    </source>
</evidence>
<organism evidence="7">
    <name type="scientific">Leptocylindrus danicus</name>
    <dbReference type="NCBI Taxonomy" id="163516"/>
    <lineage>
        <taxon>Eukaryota</taxon>
        <taxon>Sar</taxon>
        <taxon>Stramenopiles</taxon>
        <taxon>Ochrophyta</taxon>
        <taxon>Bacillariophyta</taxon>
        <taxon>Coscinodiscophyceae</taxon>
        <taxon>Chaetocerotophycidae</taxon>
        <taxon>Leptocylindrales</taxon>
        <taxon>Leptocylindraceae</taxon>
        <taxon>Leptocylindrus</taxon>
    </lineage>
</organism>
<dbReference type="PANTHER" id="PTHR23112">
    <property type="entry name" value="G PROTEIN-COUPLED RECEPTOR 157-RELATED"/>
    <property type="match status" value="1"/>
</dbReference>
<feature type="transmembrane region" description="Helical" evidence="5">
    <location>
        <begin position="203"/>
        <end position="224"/>
    </location>
</feature>
<dbReference type="GO" id="GO:0004930">
    <property type="term" value="F:G protein-coupled receptor activity"/>
    <property type="evidence" value="ECO:0007669"/>
    <property type="project" value="TreeGrafter"/>
</dbReference>
<gene>
    <name evidence="7" type="ORF">LDAN0321_LOCUS18749</name>
</gene>
<evidence type="ECO:0000256" key="5">
    <source>
        <dbReference type="SAM" id="Phobius"/>
    </source>
</evidence>
<dbReference type="SUPFAM" id="SSF81321">
    <property type="entry name" value="Family A G protein-coupled receptor-like"/>
    <property type="match status" value="1"/>
</dbReference>
<protein>
    <recommendedName>
        <fullName evidence="6">G-protein coupled receptors family 1 profile domain-containing protein</fullName>
    </recommendedName>
</protein>
<evidence type="ECO:0000256" key="2">
    <source>
        <dbReference type="ARBA" id="ARBA00022692"/>
    </source>
</evidence>
<dbReference type="EMBL" id="HBGY01030169">
    <property type="protein sequence ID" value="CAD9607342.1"/>
    <property type="molecule type" value="Transcribed_RNA"/>
</dbReference>
<dbReference type="GO" id="GO:0007189">
    <property type="term" value="P:adenylate cyclase-activating G protein-coupled receptor signaling pathway"/>
    <property type="evidence" value="ECO:0007669"/>
    <property type="project" value="TreeGrafter"/>
</dbReference>